<dbReference type="GeneID" id="63856094"/>
<dbReference type="RefSeq" id="XP_040787227.1">
    <property type="nucleotide sequence ID" value="XM_040938837.1"/>
</dbReference>
<dbReference type="Proteomes" id="UP000800039">
    <property type="component" value="Unassembled WGS sequence"/>
</dbReference>
<dbReference type="AlphaFoldDB" id="A0A9P4GFU3"/>
<keyword evidence="2" id="KW-1185">Reference proteome</keyword>
<organism evidence="1 2">
    <name type="scientific">Cucurbitaria berberidis CBS 394.84</name>
    <dbReference type="NCBI Taxonomy" id="1168544"/>
    <lineage>
        <taxon>Eukaryota</taxon>
        <taxon>Fungi</taxon>
        <taxon>Dikarya</taxon>
        <taxon>Ascomycota</taxon>
        <taxon>Pezizomycotina</taxon>
        <taxon>Dothideomycetes</taxon>
        <taxon>Pleosporomycetidae</taxon>
        <taxon>Pleosporales</taxon>
        <taxon>Pleosporineae</taxon>
        <taxon>Cucurbitariaceae</taxon>
        <taxon>Cucurbitaria</taxon>
    </lineage>
</organism>
<accession>A0A9P4GFU3</accession>
<proteinExistence type="predicted"/>
<reference evidence="1" key="1">
    <citation type="submission" date="2020-01" db="EMBL/GenBank/DDBJ databases">
        <authorList>
            <consortium name="DOE Joint Genome Institute"/>
            <person name="Haridas S."/>
            <person name="Albert R."/>
            <person name="Binder M."/>
            <person name="Bloem J."/>
            <person name="Labutti K."/>
            <person name="Salamov A."/>
            <person name="Andreopoulos B."/>
            <person name="Baker S.E."/>
            <person name="Barry K."/>
            <person name="Bills G."/>
            <person name="Bluhm B.H."/>
            <person name="Cannon C."/>
            <person name="Castanera R."/>
            <person name="Culley D.E."/>
            <person name="Daum C."/>
            <person name="Ezra D."/>
            <person name="Gonzalez J.B."/>
            <person name="Henrissat B."/>
            <person name="Kuo A."/>
            <person name="Liang C."/>
            <person name="Lipzen A."/>
            <person name="Lutzoni F."/>
            <person name="Magnuson J."/>
            <person name="Mondo S."/>
            <person name="Nolan M."/>
            <person name="Ohm R."/>
            <person name="Pangilinan J."/>
            <person name="Park H.-J."/>
            <person name="Ramirez L."/>
            <person name="Alfaro M."/>
            <person name="Sun H."/>
            <person name="Tritt A."/>
            <person name="Yoshinaga Y."/>
            <person name="Zwiers L.-H."/>
            <person name="Turgeon B.G."/>
            <person name="Goodwin S.B."/>
            <person name="Spatafora J.W."/>
            <person name="Crous P.W."/>
            <person name="Grigoriev I.V."/>
        </authorList>
    </citation>
    <scope>NUCLEOTIDE SEQUENCE</scope>
    <source>
        <strain evidence="1">CBS 394.84</strain>
    </source>
</reference>
<sequence length="155" mass="17412">MLWPLMVCNASLTAYHDDDATPSSRVRLQFMLFQNRIVHQPTTDFPNRATFYPPKTTRSFTNLHPSNARIVGRRFGESLPCRRTYVPIANTAEMKLGCRSQTSGRTIVIHGSRSISPTCHGTGLTCLRRRVAIPADQYHIGPNSSFKGSKWSCSK</sequence>
<name>A0A9P4GFU3_9PLEO</name>
<dbReference type="EMBL" id="ML976616">
    <property type="protein sequence ID" value="KAF1844664.1"/>
    <property type="molecule type" value="Genomic_DNA"/>
</dbReference>
<evidence type="ECO:0000313" key="1">
    <source>
        <dbReference type="EMBL" id="KAF1844664.1"/>
    </source>
</evidence>
<protein>
    <submittedName>
        <fullName evidence="1">Uncharacterized protein</fullName>
    </submittedName>
</protein>
<evidence type="ECO:0000313" key="2">
    <source>
        <dbReference type="Proteomes" id="UP000800039"/>
    </source>
</evidence>
<comment type="caution">
    <text evidence="1">The sequence shown here is derived from an EMBL/GenBank/DDBJ whole genome shotgun (WGS) entry which is preliminary data.</text>
</comment>
<gene>
    <name evidence="1" type="ORF">K460DRAFT_95957</name>
</gene>